<dbReference type="EMBL" id="CABPSG010000005">
    <property type="protein sequence ID" value="VVE04134.1"/>
    <property type="molecule type" value="Genomic_DNA"/>
</dbReference>
<comment type="caution">
    <text evidence="1">The sequence shown here is derived from an EMBL/GenBank/DDBJ whole genome shotgun (WGS) entry which is preliminary data.</text>
</comment>
<evidence type="ECO:0000313" key="2">
    <source>
        <dbReference type="Proteomes" id="UP000405357"/>
    </source>
</evidence>
<protein>
    <submittedName>
        <fullName evidence="1">Peptidase</fullName>
    </submittedName>
</protein>
<dbReference type="Proteomes" id="UP000405357">
    <property type="component" value="Unassembled WGS sequence"/>
</dbReference>
<name>A0ABY6VYH1_9BURK</name>
<proteinExistence type="predicted"/>
<reference evidence="1 2" key="1">
    <citation type="submission" date="2019-08" db="EMBL/GenBank/DDBJ databases">
        <authorList>
            <person name="Peeters C."/>
        </authorList>
    </citation>
    <scope>NUCLEOTIDE SEQUENCE [LARGE SCALE GENOMIC DNA]</scope>
    <source>
        <strain evidence="1 2">LMG 31014</strain>
    </source>
</reference>
<accession>A0ABY6VYH1</accession>
<gene>
    <name evidence="1" type="ORF">PSO31014_02268</name>
</gene>
<sequence length="175" mass="19027">MGYPAGAWGEAPVRSQMPMKMDDLPIAQLPWAVGDTTEPSSQMPTHDMHGKQNMNTMKDISGISGSQQTFGARIADEHAAHGRGSKKGLTITQLNAQGTLPVDRIIDIAANKGMRSGCSLVATSRVDGVYTASHFPPDPRDERTLCIDQYSGNVLRDIDDDAARLHSNRWPADFH</sequence>
<keyword evidence="2" id="KW-1185">Reference proteome</keyword>
<evidence type="ECO:0000313" key="1">
    <source>
        <dbReference type="EMBL" id="VVE04134.1"/>
    </source>
</evidence>
<organism evidence="1 2">
    <name type="scientific">Pandoraea soli</name>
    <dbReference type="NCBI Taxonomy" id="2508293"/>
    <lineage>
        <taxon>Bacteria</taxon>
        <taxon>Pseudomonadati</taxon>
        <taxon>Pseudomonadota</taxon>
        <taxon>Betaproteobacteria</taxon>
        <taxon>Burkholderiales</taxon>
        <taxon>Burkholderiaceae</taxon>
        <taxon>Pandoraea</taxon>
    </lineage>
</organism>